<evidence type="ECO:0000256" key="1">
    <source>
        <dbReference type="SAM" id="SignalP"/>
    </source>
</evidence>
<evidence type="ECO:0000313" key="2">
    <source>
        <dbReference type="EMBL" id="RWX46570.1"/>
    </source>
</evidence>
<comment type="caution">
    <text evidence="2">The sequence shown here is derived from an EMBL/GenBank/DDBJ whole genome shotgun (WGS) entry which is preliminary data.</text>
</comment>
<dbReference type="EMBL" id="MTKO01000060">
    <property type="protein sequence ID" value="RWX46570.1"/>
    <property type="molecule type" value="Genomic_DNA"/>
</dbReference>
<protein>
    <recommendedName>
        <fullName evidence="4">Lipoprotein</fullName>
    </recommendedName>
</protein>
<feature type="chain" id="PRO_5018793166" description="Lipoprotein" evidence="1">
    <location>
        <begin position="21"/>
        <end position="151"/>
    </location>
</feature>
<feature type="signal peptide" evidence="1">
    <location>
        <begin position="1"/>
        <end position="20"/>
    </location>
</feature>
<proteinExistence type="predicted"/>
<name>A0A3S3SNH0_9BACT</name>
<dbReference type="AlphaFoldDB" id="A0A3S3SNH0"/>
<evidence type="ECO:0008006" key="4">
    <source>
        <dbReference type="Google" id="ProtNLM"/>
    </source>
</evidence>
<evidence type="ECO:0000313" key="3">
    <source>
        <dbReference type="Proteomes" id="UP000287853"/>
    </source>
</evidence>
<keyword evidence="3" id="KW-1185">Reference proteome</keyword>
<organism evidence="2 3">
    <name type="scientific">Candidatus Electrothrix aarhusensis</name>
    <dbReference type="NCBI Taxonomy" id="1859131"/>
    <lineage>
        <taxon>Bacteria</taxon>
        <taxon>Pseudomonadati</taxon>
        <taxon>Thermodesulfobacteriota</taxon>
        <taxon>Desulfobulbia</taxon>
        <taxon>Desulfobulbales</taxon>
        <taxon>Desulfobulbaceae</taxon>
        <taxon>Candidatus Electrothrix</taxon>
    </lineage>
</organism>
<keyword evidence="1" id="KW-0732">Signal</keyword>
<reference evidence="2 3" key="1">
    <citation type="submission" date="2017-01" db="EMBL/GenBank/DDBJ databases">
        <title>The cable genome- insights into the physiology and evolution of filamentous bacteria capable of sulfide oxidation via long distance electron transfer.</title>
        <authorList>
            <person name="Schreiber L."/>
            <person name="Bjerg J.T."/>
            <person name="Boggild A."/>
            <person name="Van De Vossenberg J."/>
            <person name="Meysman F."/>
            <person name="Nielsen L.P."/>
            <person name="Schramm A."/>
            <person name="Kjeldsen K.U."/>
        </authorList>
    </citation>
    <scope>NUCLEOTIDE SEQUENCE [LARGE SCALE GENOMIC DNA]</scope>
    <source>
        <strain evidence="2">MCF</strain>
    </source>
</reference>
<accession>A0A3S3SNH0</accession>
<gene>
    <name evidence="2" type="ORF">H206_00284</name>
</gene>
<dbReference type="Proteomes" id="UP000287853">
    <property type="component" value="Unassembled WGS sequence"/>
</dbReference>
<sequence length="151" mass="16797">MKNLISSIIFLFFTILPIQACSDTNHQAIYILNKNGSSIAIELSPIHPFLAEYDRILILSLQGGKITKQKLFPDTGGYSSSNLYKCGPTIYLVKGYFDEWIVDLEAGTIIEGQCKEADLEYVGVFKGGGSNPWQFYLPSEYKETKLEAKGG</sequence>